<dbReference type="Pfam" id="PF04107">
    <property type="entry name" value="GCS2"/>
    <property type="match status" value="1"/>
</dbReference>
<evidence type="ECO:0000313" key="3">
    <source>
        <dbReference type="Proteomes" id="UP000638648"/>
    </source>
</evidence>
<gene>
    <name evidence="2" type="ORF">HEB94_005512</name>
</gene>
<proteinExistence type="predicted"/>
<dbReference type="SUPFAM" id="SSF55931">
    <property type="entry name" value="Glutamine synthetase/guanido kinase"/>
    <property type="match status" value="1"/>
</dbReference>
<dbReference type="InterPro" id="IPR006336">
    <property type="entry name" value="GCS2"/>
</dbReference>
<dbReference type="GO" id="GO:0042398">
    <property type="term" value="P:modified amino acid biosynthetic process"/>
    <property type="evidence" value="ECO:0007669"/>
    <property type="project" value="InterPro"/>
</dbReference>
<organism evidence="2 3">
    <name type="scientific">Actinopolymorpha pittospori</name>
    <dbReference type="NCBI Taxonomy" id="648752"/>
    <lineage>
        <taxon>Bacteria</taxon>
        <taxon>Bacillati</taxon>
        <taxon>Actinomycetota</taxon>
        <taxon>Actinomycetes</taxon>
        <taxon>Propionibacteriales</taxon>
        <taxon>Actinopolymorphaceae</taxon>
        <taxon>Actinopolymorpha</taxon>
    </lineage>
</organism>
<evidence type="ECO:0000313" key="2">
    <source>
        <dbReference type="EMBL" id="MBE1608664.1"/>
    </source>
</evidence>
<dbReference type="EMBL" id="JADBEM010000001">
    <property type="protein sequence ID" value="MBE1608664.1"/>
    <property type="molecule type" value="Genomic_DNA"/>
</dbReference>
<dbReference type="Gene3D" id="3.30.590.20">
    <property type="match status" value="1"/>
</dbReference>
<comment type="catalytic activity">
    <reaction evidence="1">
        <text>L-cysteine + L-glutamate + ATP = gamma-L-glutamyl-L-cysteine + ADP + phosphate + H(+)</text>
        <dbReference type="Rhea" id="RHEA:13285"/>
        <dbReference type="ChEBI" id="CHEBI:15378"/>
        <dbReference type="ChEBI" id="CHEBI:29985"/>
        <dbReference type="ChEBI" id="CHEBI:30616"/>
        <dbReference type="ChEBI" id="CHEBI:35235"/>
        <dbReference type="ChEBI" id="CHEBI:43474"/>
        <dbReference type="ChEBI" id="CHEBI:58173"/>
        <dbReference type="ChEBI" id="CHEBI:456216"/>
        <dbReference type="EC" id="6.3.2.2"/>
    </reaction>
</comment>
<dbReference type="RefSeq" id="WP_202896561.1">
    <property type="nucleotide sequence ID" value="NZ_BAABJL010000238.1"/>
</dbReference>
<keyword evidence="2" id="KW-0436">Ligase</keyword>
<evidence type="ECO:0000256" key="1">
    <source>
        <dbReference type="ARBA" id="ARBA00048819"/>
    </source>
</evidence>
<protein>
    <submittedName>
        <fullName evidence="2">Gamma-glutamyl:cysteine ligase YbdK (ATP-grasp superfamily)</fullName>
    </submittedName>
</protein>
<dbReference type="Proteomes" id="UP000638648">
    <property type="component" value="Unassembled WGS sequence"/>
</dbReference>
<sequence length="215" mass="22967">MRPWLPTLLALSVNSPFTDGRDRSYQIWRIIRQGQFPGAGIPPCFRSARDYVRLLQRLMECGHLVDPNMTFCLARPSGRFSTSEVRVADAAGTVDEAVLQAALTRALARTIHGDVLAGRPIPEFTEQEAAAVWSAARYGLDGPGVEPHPRWTGHGDGTGATRQPRAAAGGPAAVVGMLVAQTSEECAVVDGSWAGETTGELRSFRPTAGGGRWSG</sequence>
<reference evidence="2" key="1">
    <citation type="submission" date="2020-10" db="EMBL/GenBank/DDBJ databases">
        <title>Sequencing the genomes of 1000 actinobacteria strains.</title>
        <authorList>
            <person name="Klenk H.-P."/>
        </authorList>
    </citation>
    <scope>NUCLEOTIDE SEQUENCE</scope>
    <source>
        <strain evidence="2">DSM 45354</strain>
    </source>
</reference>
<dbReference type="GO" id="GO:0004357">
    <property type="term" value="F:glutamate-cysteine ligase activity"/>
    <property type="evidence" value="ECO:0007669"/>
    <property type="project" value="UniProtKB-EC"/>
</dbReference>
<dbReference type="AlphaFoldDB" id="A0A927MY02"/>
<keyword evidence="3" id="KW-1185">Reference proteome</keyword>
<comment type="caution">
    <text evidence="2">The sequence shown here is derived from an EMBL/GenBank/DDBJ whole genome shotgun (WGS) entry which is preliminary data.</text>
</comment>
<dbReference type="PANTHER" id="PTHR36510">
    <property type="entry name" value="GLUTAMATE--CYSTEINE LIGASE 2-RELATED"/>
    <property type="match status" value="1"/>
</dbReference>
<dbReference type="InterPro" id="IPR014746">
    <property type="entry name" value="Gln_synth/guanido_kin_cat_dom"/>
</dbReference>
<dbReference type="InterPro" id="IPR050141">
    <property type="entry name" value="GCL_type2/YbdK_subfam"/>
</dbReference>
<accession>A0A927MY02</accession>
<dbReference type="PANTHER" id="PTHR36510:SF1">
    <property type="entry name" value="GLUTAMATE--CYSTEINE LIGASE 2-RELATED"/>
    <property type="match status" value="1"/>
</dbReference>
<name>A0A927MY02_9ACTN</name>